<feature type="compositionally biased region" description="Low complexity" evidence="5">
    <location>
        <begin position="381"/>
        <end position="399"/>
    </location>
</feature>
<feature type="transmembrane region" description="Helical" evidence="6">
    <location>
        <begin position="31"/>
        <end position="56"/>
    </location>
</feature>
<keyword evidence="2 6" id="KW-0812">Transmembrane</keyword>
<dbReference type="Proteomes" id="UP001163846">
    <property type="component" value="Unassembled WGS sequence"/>
</dbReference>
<feature type="transmembrane region" description="Helical" evidence="6">
    <location>
        <begin position="258"/>
        <end position="276"/>
    </location>
</feature>
<evidence type="ECO:0000313" key="8">
    <source>
        <dbReference type="Proteomes" id="UP001163846"/>
    </source>
</evidence>
<comment type="caution">
    <text evidence="7">The sequence shown here is derived from an EMBL/GenBank/DDBJ whole genome shotgun (WGS) entry which is preliminary data.</text>
</comment>
<keyword evidence="4 6" id="KW-0472">Membrane</keyword>
<evidence type="ECO:0000256" key="3">
    <source>
        <dbReference type="ARBA" id="ARBA00022989"/>
    </source>
</evidence>
<sequence>MFPSVFLTYTPLTRFPQFKPLRPSTYTGTHLFGYLSSLLLSNAILASSTAMSFNWIVEGGVSPGTFCTIQAALKQAGNISTALWSFLISVHLFNLLFLRFRSSFPALIFCLTLFLGWGSVAGLVIIGPMLIQSPQNGPYFGVVRADCGITDGYPDEQVFLEYFLQLLSSTLSFILFTFILLRVRGNLLITNGRWTLQHVRRCDSWQLVFTRDLIDTAMLRFAQTMVWFPIAYTILLLPSGIARFSALSNHPLSLPVEIFTAVTYNLTGLVNVLLLLTTHNLFPHNTPLPAFNTQRNAEQGTMQVQLIESGGVTPFTLTRSLTAESYHSRRQMLQRNGSGSSGSTTIASHSTSSTDSQNDEERPACWTDITSSLTRQHTHASTSSSSSGSSFSSSSSFDSQTELIPKPKQVHGKGR</sequence>
<evidence type="ECO:0000313" key="7">
    <source>
        <dbReference type="EMBL" id="KAJ3834568.1"/>
    </source>
</evidence>
<keyword evidence="8" id="KW-1185">Reference proteome</keyword>
<feature type="transmembrane region" description="Helical" evidence="6">
    <location>
        <begin position="162"/>
        <end position="183"/>
    </location>
</feature>
<reference evidence="7" key="1">
    <citation type="submission" date="2022-08" db="EMBL/GenBank/DDBJ databases">
        <authorList>
            <consortium name="DOE Joint Genome Institute"/>
            <person name="Min B."/>
            <person name="Riley R."/>
            <person name="Sierra-Patev S."/>
            <person name="Naranjo-Ortiz M."/>
            <person name="Looney B."/>
            <person name="Konkel Z."/>
            <person name="Slot J.C."/>
            <person name="Sakamoto Y."/>
            <person name="Steenwyk J.L."/>
            <person name="Rokas A."/>
            <person name="Carro J."/>
            <person name="Camarero S."/>
            <person name="Ferreira P."/>
            <person name="Molpeceres G."/>
            <person name="Ruiz-Duenas F.J."/>
            <person name="Serrano A."/>
            <person name="Henrissat B."/>
            <person name="Drula E."/>
            <person name="Hughes K.W."/>
            <person name="Mata J.L."/>
            <person name="Ishikawa N.K."/>
            <person name="Vargas-Isla R."/>
            <person name="Ushijima S."/>
            <person name="Smith C.A."/>
            <person name="Ahrendt S."/>
            <person name="Andreopoulos W."/>
            <person name="He G."/>
            <person name="Labutti K."/>
            <person name="Lipzen A."/>
            <person name="Ng V."/>
            <person name="Sandor L."/>
            <person name="Barry K."/>
            <person name="Martinez A.T."/>
            <person name="Xiao Y."/>
            <person name="Gibbons J.G."/>
            <person name="Terashima K."/>
            <person name="Hibbett D.S."/>
            <person name="Grigoriev I.V."/>
        </authorList>
    </citation>
    <scope>NUCLEOTIDE SEQUENCE</scope>
    <source>
        <strain evidence="7">TFB9207</strain>
    </source>
</reference>
<gene>
    <name evidence="7" type="ORF">F5878DRAFT_544634</name>
</gene>
<dbReference type="EMBL" id="MU806514">
    <property type="protein sequence ID" value="KAJ3834568.1"/>
    <property type="molecule type" value="Genomic_DNA"/>
</dbReference>
<dbReference type="PANTHER" id="PTHR23112:SF37">
    <property type="entry name" value="G PROTEIN-COUPLED RECEPTOR GPR1"/>
    <property type="match status" value="1"/>
</dbReference>
<evidence type="ECO:0000256" key="6">
    <source>
        <dbReference type="SAM" id="Phobius"/>
    </source>
</evidence>
<dbReference type="Gene3D" id="1.20.1070.10">
    <property type="entry name" value="Rhodopsin 7-helix transmembrane proteins"/>
    <property type="match status" value="1"/>
</dbReference>
<comment type="subcellular location">
    <subcellularLocation>
        <location evidence="1">Membrane</location>
        <topology evidence="1">Multi-pass membrane protein</topology>
    </subcellularLocation>
</comment>
<evidence type="ECO:0000256" key="2">
    <source>
        <dbReference type="ARBA" id="ARBA00022692"/>
    </source>
</evidence>
<accession>A0AA38P1W3</accession>
<feature type="transmembrane region" description="Helical" evidence="6">
    <location>
        <begin position="104"/>
        <end position="131"/>
    </location>
</feature>
<keyword evidence="3 6" id="KW-1133">Transmembrane helix</keyword>
<dbReference type="AlphaFoldDB" id="A0AA38P1W3"/>
<protein>
    <submittedName>
        <fullName evidence="7">Uncharacterized protein</fullName>
    </submittedName>
</protein>
<feature type="region of interest" description="Disordered" evidence="5">
    <location>
        <begin position="331"/>
        <end position="415"/>
    </location>
</feature>
<proteinExistence type="predicted"/>
<dbReference type="GO" id="GO:0007189">
    <property type="term" value="P:adenylate cyclase-activating G protein-coupled receptor signaling pathway"/>
    <property type="evidence" value="ECO:0007669"/>
    <property type="project" value="TreeGrafter"/>
</dbReference>
<organism evidence="7 8">
    <name type="scientific">Lentinula raphanica</name>
    <dbReference type="NCBI Taxonomy" id="153919"/>
    <lineage>
        <taxon>Eukaryota</taxon>
        <taxon>Fungi</taxon>
        <taxon>Dikarya</taxon>
        <taxon>Basidiomycota</taxon>
        <taxon>Agaricomycotina</taxon>
        <taxon>Agaricomycetes</taxon>
        <taxon>Agaricomycetidae</taxon>
        <taxon>Agaricales</taxon>
        <taxon>Marasmiineae</taxon>
        <taxon>Omphalotaceae</taxon>
        <taxon>Lentinula</taxon>
    </lineage>
</organism>
<evidence type="ECO:0000256" key="5">
    <source>
        <dbReference type="SAM" id="MobiDB-lite"/>
    </source>
</evidence>
<feature type="compositionally biased region" description="Low complexity" evidence="5">
    <location>
        <begin position="337"/>
        <end position="356"/>
    </location>
</feature>
<evidence type="ECO:0000256" key="1">
    <source>
        <dbReference type="ARBA" id="ARBA00004141"/>
    </source>
</evidence>
<dbReference type="PANTHER" id="PTHR23112">
    <property type="entry name" value="G PROTEIN-COUPLED RECEPTOR 157-RELATED"/>
    <property type="match status" value="1"/>
</dbReference>
<name>A0AA38P1W3_9AGAR</name>
<evidence type="ECO:0000256" key="4">
    <source>
        <dbReference type="ARBA" id="ARBA00023136"/>
    </source>
</evidence>
<feature type="transmembrane region" description="Helical" evidence="6">
    <location>
        <begin position="76"/>
        <end position="97"/>
    </location>
</feature>
<dbReference type="GO" id="GO:0005886">
    <property type="term" value="C:plasma membrane"/>
    <property type="evidence" value="ECO:0007669"/>
    <property type="project" value="TreeGrafter"/>
</dbReference>
<dbReference type="GO" id="GO:0004930">
    <property type="term" value="F:G protein-coupled receptor activity"/>
    <property type="evidence" value="ECO:0007669"/>
    <property type="project" value="TreeGrafter"/>
</dbReference>
<feature type="transmembrane region" description="Helical" evidence="6">
    <location>
        <begin position="226"/>
        <end position="246"/>
    </location>
</feature>